<evidence type="ECO:0000259" key="4">
    <source>
        <dbReference type="PROSITE" id="PS50102"/>
    </source>
</evidence>
<dbReference type="PROSITE" id="PS50102">
    <property type="entry name" value="RRM"/>
    <property type="match status" value="1"/>
</dbReference>
<dbReference type="Pfam" id="PF00076">
    <property type="entry name" value="RRM_1"/>
    <property type="match status" value="1"/>
</dbReference>
<dbReference type="SMART" id="SM00360">
    <property type="entry name" value="RRM"/>
    <property type="match status" value="1"/>
</dbReference>
<dbReference type="EMBL" id="JAEFCI010004742">
    <property type="protein sequence ID" value="KAG5460768.1"/>
    <property type="molecule type" value="Genomic_DNA"/>
</dbReference>
<dbReference type="AlphaFoldDB" id="A0A8H7ZWB7"/>
<dbReference type="FunFam" id="3.30.70.330:FF:000039">
    <property type="entry name" value="U1 small nuclear ribonucleoprotein A"/>
    <property type="match status" value="1"/>
</dbReference>
<dbReference type="GO" id="GO:0005689">
    <property type="term" value="C:U12-type spliceosomal complex"/>
    <property type="evidence" value="ECO:0007669"/>
    <property type="project" value="TreeGrafter"/>
</dbReference>
<dbReference type="Gene3D" id="3.30.70.330">
    <property type="match status" value="1"/>
</dbReference>
<feature type="domain" description="RRM" evidence="4">
    <location>
        <begin position="54"/>
        <end position="126"/>
    </location>
</feature>
<name>A0A8H7ZWB7_9FUNG</name>
<feature type="compositionally biased region" description="Basic and acidic residues" evidence="3">
    <location>
        <begin position="1"/>
        <end position="21"/>
    </location>
</feature>
<evidence type="ECO:0000256" key="1">
    <source>
        <dbReference type="ARBA" id="ARBA00022884"/>
    </source>
</evidence>
<dbReference type="PANTHER" id="PTHR16105">
    <property type="entry name" value="RNA-BINDING REGION-CONTAINING PROTEIN 3"/>
    <property type="match status" value="1"/>
</dbReference>
<keyword evidence="1 2" id="KW-0694">RNA-binding</keyword>
<protein>
    <recommendedName>
        <fullName evidence="4">RRM domain-containing protein</fullName>
    </recommendedName>
</protein>
<dbReference type="InterPro" id="IPR012677">
    <property type="entry name" value="Nucleotide-bd_a/b_plait_sf"/>
</dbReference>
<evidence type="ECO:0000313" key="6">
    <source>
        <dbReference type="Proteomes" id="UP000673691"/>
    </source>
</evidence>
<feature type="region of interest" description="Disordered" evidence="3">
    <location>
        <begin position="1"/>
        <end position="54"/>
    </location>
</feature>
<dbReference type="InterPro" id="IPR035979">
    <property type="entry name" value="RBD_domain_sf"/>
</dbReference>
<organism evidence="5 6">
    <name type="scientific">Olpidium bornovanus</name>
    <dbReference type="NCBI Taxonomy" id="278681"/>
    <lineage>
        <taxon>Eukaryota</taxon>
        <taxon>Fungi</taxon>
        <taxon>Fungi incertae sedis</taxon>
        <taxon>Olpidiomycota</taxon>
        <taxon>Olpidiomycotina</taxon>
        <taxon>Olpidiomycetes</taxon>
        <taxon>Olpidiales</taxon>
        <taxon>Olpidiaceae</taxon>
        <taxon>Olpidium</taxon>
    </lineage>
</organism>
<dbReference type="InterPro" id="IPR000504">
    <property type="entry name" value="RRM_dom"/>
</dbReference>
<dbReference type="CDD" id="cd12246">
    <property type="entry name" value="RRM1_U1A_like"/>
    <property type="match status" value="1"/>
</dbReference>
<dbReference type="Proteomes" id="UP000673691">
    <property type="component" value="Unassembled WGS sequence"/>
</dbReference>
<keyword evidence="6" id="KW-1185">Reference proteome</keyword>
<evidence type="ECO:0000313" key="5">
    <source>
        <dbReference type="EMBL" id="KAG5460768.1"/>
    </source>
</evidence>
<feature type="non-terminal residue" evidence="5">
    <location>
        <position position="1"/>
    </location>
</feature>
<dbReference type="SUPFAM" id="SSF54928">
    <property type="entry name" value="RNA-binding domain, RBD"/>
    <property type="match status" value="1"/>
</dbReference>
<dbReference type="OrthoDB" id="277802at2759"/>
<evidence type="ECO:0000256" key="3">
    <source>
        <dbReference type="SAM" id="MobiDB-lite"/>
    </source>
</evidence>
<dbReference type="PANTHER" id="PTHR16105:SF0">
    <property type="entry name" value="RNA-BINDING REGION-CONTAINING PROTEIN 3"/>
    <property type="match status" value="1"/>
</dbReference>
<evidence type="ECO:0000256" key="2">
    <source>
        <dbReference type="PROSITE-ProRule" id="PRU00176"/>
    </source>
</evidence>
<reference evidence="5 6" key="1">
    <citation type="journal article" name="Sci. Rep.">
        <title>Genome-scale phylogenetic analyses confirm Olpidium as the closest living zoosporic fungus to the non-flagellated, terrestrial fungi.</title>
        <authorList>
            <person name="Chang Y."/>
            <person name="Rochon D."/>
            <person name="Sekimoto S."/>
            <person name="Wang Y."/>
            <person name="Chovatia M."/>
            <person name="Sandor L."/>
            <person name="Salamov A."/>
            <person name="Grigoriev I.V."/>
            <person name="Stajich J.E."/>
            <person name="Spatafora J.W."/>
        </authorList>
    </citation>
    <scope>NUCLEOTIDE SEQUENCE [LARGE SCALE GENOMIC DNA]</scope>
    <source>
        <strain evidence="5">S191</strain>
    </source>
</reference>
<dbReference type="GO" id="GO:0097157">
    <property type="term" value="F:pre-mRNA intronic binding"/>
    <property type="evidence" value="ECO:0007669"/>
    <property type="project" value="TreeGrafter"/>
</dbReference>
<feature type="compositionally biased region" description="Low complexity" evidence="3">
    <location>
        <begin position="37"/>
        <end position="47"/>
    </location>
</feature>
<proteinExistence type="predicted"/>
<sequence length="126" mass="14362">RLPAGDDKNERNRIKTREYRLRFSSPQEKQNTPPASPSMAASTSAPAQTNDPNQTIYVRNLPEKLQKEELKRCLYELFSAYGRIMDIVALKTEKMRGQAFVVFREVSSAAASLKALNGFMFFEKPM</sequence>
<dbReference type="GO" id="GO:0030626">
    <property type="term" value="F:U12 snRNA binding"/>
    <property type="evidence" value="ECO:0007669"/>
    <property type="project" value="TreeGrafter"/>
</dbReference>
<accession>A0A8H7ZWB7</accession>
<gene>
    <name evidence="5" type="ORF">BJ554DRAFT_7142</name>
</gene>
<feature type="non-terminal residue" evidence="5">
    <location>
        <position position="126"/>
    </location>
</feature>
<dbReference type="InterPro" id="IPR045164">
    <property type="entry name" value="RBM41/RNPC3"/>
</dbReference>
<comment type="caution">
    <text evidence="5">The sequence shown here is derived from an EMBL/GenBank/DDBJ whole genome shotgun (WGS) entry which is preliminary data.</text>
</comment>
<dbReference type="GO" id="GO:0000398">
    <property type="term" value="P:mRNA splicing, via spliceosome"/>
    <property type="evidence" value="ECO:0007669"/>
    <property type="project" value="TreeGrafter"/>
</dbReference>